<reference evidence="1 2" key="1">
    <citation type="submission" date="2019-05" db="EMBL/GenBank/DDBJ databases">
        <title>Another draft genome of Portunus trituberculatus and its Hox gene families provides insights of decapod evolution.</title>
        <authorList>
            <person name="Jeong J.-H."/>
            <person name="Song I."/>
            <person name="Kim S."/>
            <person name="Choi T."/>
            <person name="Kim D."/>
            <person name="Ryu S."/>
            <person name="Kim W."/>
        </authorList>
    </citation>
    <scope>NUCLEOTIDE SEQUENCE [LARGE SCALE GENOMIC DNA]</scope>
    <source>
        <tissue evidence="1">Muscle</tissue>
    </source>
</reference>
<keyword evidence="2" id="KW-1185">Reference proteome</keyword>
<accession>A0A5B7FP01</accession>
<organism evidence="1 2">
    <name type="scientific">Portunus trituberculatus</name>
    <name type="common">Swimming crab</name>
    <name type="synonym">Neptunus trituberculatus</name>
    <dbReference type="NCBI Taxonomy" id="210409"/>
    <lineage>
        <taxon>Eukaryota</taxon>
        <taxon>Metazoa</taxon>
        <taxon>Ecdysozoa</taxon>
        <taxon>Arthropoda</taxon>
        <taxon>Crustacea</taxon>
        <taxon>Multicrustacea</taxon>
        <taxon>Malacostraca</taxon>
        <taxon>Eumalacostraca</taxon>
        <taxon>Eucarida</taxon>
        <taxon>Decapoda</taxon>
        <taxon>Pleocyemata</taxon>
        <taxon>Brachyura</taxon>
        <taxon>Eubrachyura</taxon>
        <taxon>Portunoidea</taxon>
        <taxon>Portunidae</taxon>
        <taxon>Portuninae</taxon>
        <taxon>Portunus</taxon>
    </lineage>
</organism>
<proteinExistence type="predicted"/>
<evidence type="ECO:0000313" key="1">
    <source>
        <dbReference type="EMBL" id="MPC49181.1"/>
    </source>
</evidence>
<evidence type="ECO:0000313" key="2">
    <source>
        <dbReference type="Proteomes" id="UP000324222"/>
    </source>
</evidence>
<dbReference type="Proteomes" id="UP000324222">
    <property type="component" value="Unassembled WGS sequence"/>
</dbReference>
<name>A0A5B7FP01_PORTR</name>
<sequence>MPLYFSRDCRVSEAANRVSRRPDPAYGGRSATIKLPDAGREAPQFSYRVSYCALSLATAAVRSCPTYTRTVDRIRTRALGDPSDPKARMVPLYHGGLFTVFLYCVPPSYYVPPFLQS</sequence>
<protein>
    <submittedName>
        <fullName evidence="1">Uncharacterized protein</fullName>
    </submittedName>
</protein>
<dbReference type="AlphaFoldDB" id="A0A5B7FP01"/>
<comment type="caution">
    <text evidence="1">The sequence shown here is derived from an EMBL/GenBank/DDBJ whole genome shotgun (WGS) entry which is preliminary data.</text>
</comment>
<dbReference type="EMBL" id="VSRR010008717">
    <property type="protein sequence ID" value="MPC49181.1"/>
    <property type="molecule type" value="Genomic_DNA"/>
</dbReference>
<gene>
    <name evidence="1" type="ORF">E2C01_042976</name>
</gene>